<evidence type="ECO:0000256" key="4">
    <source>
        <dbReference type="ARBA" id="ARBA00022771"/>
    </source>
</evidence>
<dbReference type="InterPro" id="IPR013083">
    <property type="entry name" value="Znf_RING/FYVE/PHD"/>
</dbReference>
<dbReference type="PROSITE" id="PS50966">
    <property type="entry name" value="ZF_SWIM"/>
    <property type="match status" value="1"/>
</dbReference>
<feature type="compositionally biased region" description="Basic and acidic residues" evidence="8">
    <location>
        <begin position="1102"/>
        <end position="1118"/>
    </location>
</feature>
<feature type="compositionally biased region" description="Basic and acidic residues" evidence="8">
    <location>
        <begin position="1128"/>
        <end position="1138"/>
    </location>
</feature>
<dbReference type="SMART" id="SM00249">
    <property type="entry name" value="PHD"/>
    <property type="match status" value="1"/>
</dbReference>
<feature type="compositionally biased region" description="Basic and acidic residues" evidence="8">
    <location>
        <begin position="1151"/>
        <end position="1166"/>
    </location>
</feature>
<feature type="compositionally biased region" description="Basic and acidic residues" evidence="8">
    <location>
        <begin position="804"/>
        <end position="814"/>
    </location>
</feature>
<evidence type="ECO:0000256" key="7">
    <source>
        <dbReference type="PROSITE-ProRule" id="PRU00325"/>
    </source>
</evidence>
<dbReference type="EnsemblMetazoa" id="XM_030985454">
    <property type="protein sequence ID" value="XP_030841314"/>
    <property type="gene ID" value="LOC105441201"/>
</dbReference>
<dbReference type="Gene3D" id="3.30.40.10">
    <property type="entry name" value="Zinc/RING finger domain, C3HC4 (zinc finger)"/>
    <property type="match status" value="1"/>
</dbReference>
<evidence type="ECO:0000256" key="6">
    <source>
        <dbReference type="ARBA" id="ARBA00022833"/>
    </source>
</evidence>
<evidence type="ECO:0000259" key="11">
    <source>
        <dbReference type="PROSITE" id="PS50966"/>
    </source>
</evidence>
<evidence type="ECO:0000313" key="13">
    <source>
        <dbReference type="Proteomes" id="UP000007110"/>
    </source>
</evidence>
<dbReference type="InterPro" id="IPR029309">
    <property type="entry name" value="CaRF"/>
</dbReference>
<evidence type="ECO:0000313" key="12">
    <source>
        <dbReference type="EnsemblMetazoa" id="XP_030841314"/>
    </source>
</evidence>
<dbReference type="InterPro" id="IPR007527">
    <property type="entry name" value="Znf_SWIM"/>
</dbReference>
<dbReference type="InterPro" id="IPR011011">
    <property type="entry name" value="Znf_FYVE_PHD"/>
</dbReference>
<dbReference type="SUPFAM" id="SSF57903">
    <property type="entry name" value="FYVE/PHD zinc finger"/>
    <property type="match status" value="1"/>
</dbReference>
<evidence type="ECO:0000256" key="3">
    <source>
        <dbReference type="ARBA" id="ARBA00022723"/>
    </source>
</evidence>
<feature type="domain" description="PHD-type" evidence="9">
    <location>
        <begin position="1403"/>
        <end position="1459"/>
    </location>
</feature>
<dbReference type="GO" id="GO:0008234">
    <property type="term" value="F:cysteine-type peptidase activity"/>
    <property type="evidence" value="ECO:0007669"/>
    <property type="project" value="InterPro"/>
</dbReference>
<proteinExistence type="inferred from homology"/>
<accession>A0A7M7NVD6</accession>
<dbReference type="GO" id="GO:0008270">
    <property type="term" value="F:zinc ion binding"/>
    <property type="evidence" value="ECO:0007669"/>
    <property type="project" value="UniProtKB-KW"/>
</dbReference>
<keyword evidence="4 7" id="KW-0863">Zinc-finger</keyword>
<dbReference type="InterPro" id="IPR018289">
    <property type="entry name" value="MULE_transposase_dom"/>
</dbReference>
<dbReference type="Pfam" id="PF10551">
    <property type="entry name" value="MULE"/>
    <property type="match status" value="1"/>
</dbReference>
<dbReference type="InterPro" id="IPR003653">
    <property type="entry name" value="Peptidase_C48_C"/>
</dbReference>
<feature type="compositionally biased region" description="Basic and acidic residues" evidence="8">
    <location>
        <begin position="912"/>
        <end position="922"/>
    </location>
</feature>
<organism evidence="12 13">
    <name type="scientific">Strongylocentrotus purpuratus</name>
    <name type="common">Purple sea urchin</name>
    <dbReference type="NCBI Taxonomy" id="7668"/>
    <lineage>
        <taxon>Eukaryota</taxon>
        <taxon>Metazoa</taxon>
        <taxon>Echinodermata</taxon>
        <taxon>Eleutherozoa</taxon>
        <taxon>Echinozoa</taxon>
        <taxon>Echinoidea</taxon>
        <taxon>Euechinoidea</taxon>
        <taxon>Echinacea</taxon>
        <taxon>Camarodonta</taxon>
        <taxon>Echinidea</taxon>
        <taxon>Strongylocentrotidae</taxon>
        <taxon>Strongylocentrotus</taxon>
    </lineage>
</organism>
<dbReference type="Pfam" id="PF00628">
    <property type="entry name" value="PHD"/>
    <property type="match status" value="1"/>
</dbReference>
<dbReference type="InterPro" id="IPR001965">
    <property type="entry name" value="Znf_PHD"/>
</dbReference>
<feature type="compositionally biased region" description="Basic and acidic residues" evidence="8">
    <location>
        <begin position="966"/>
        <end position="976"/>
    </location>
</feature>
<keyword evidence="2" id="KW-0645">Protease</keyword>
<feature type="compositionally biased region" description="Basic and acidic residues" evidence="8">
    <location>
        <begin position="827"/>
        <end position="848"/>
    </location>
</feature>
<dbReference type="InterPro" id="IPR019787">
    <property type="entry name" value="Znf_PHD-finger"/>
</dbReference>
<feature type="compositionally biased region" description="Basic and acidic residues" evidence="8">
    <location>
        <begin position="935"/>
        <end position="956"/>
    </location>
</feature>
<dbReference type="PROSITE" id="PS50016">
    <property type="entry name" value="ZF_PHD_2"/>
    <property type="match status" value="1"/>
</dbReference>
<reference evidence="12" key="2">
    <citation type="submission" date="2021-01" db="UniProtKB">
        <authorList>
            <consortium name="EnsemblMetazoa"/>
        </authorList>
    </citation>
    <scope>IDENTIFICATION</scope>
</reference>
<evidence type="ECO:0000259" key="10">
    <source>
        <dbReference type="PROSITE" id="PS50600"/>
    </source>
</evidence>
<dbReference type="Pfam" id="PF02902">
    <property type="entry name" value="Peptidase_C48"/>
    <property type="match status" value="1"/>
</dbReference>
<dbReference type="RefSeq" id="XP_030841314.1">
    <property type="nucleotide sequence ID" value="XM_030985454.1"/>
</dbReference>
<evidence type="ECO:0000256" key="2">
    <source>
        <dbReference type="ARBA" id="ARBA00022670"/>
    </source>
</evidence>
<feature type="compositionally biased region" description="Basic and acidic residues" evidence="8">
    <location>
        <begin position="989"/>
        <end position="1010"/>
    </location>
</feature>
<sequence>METDNFPPYVLTKEEGVSIKKRFEIKSGITYVRSSDYSPPESKEHGVTYHFVDKRKVVCDNEHPFSIIHTDVYECMYGRERHAARKERIVADKEKRLQEDHPLPVKRAFKRCQASRKKGCPAKLILKEVVMYTDYKLDDAMSAWKQRLIGRELRAALDSKANLNKEVRVYVKYPMDEDHHSVHAVGQLTGLLRPISKEISGKISQLVGIGVCRVQEMRRHLRHFLEQELFPNPSSRPPQTDASYFPSDHGIAQQICYAKMQMRHSKIDQQNLDLQVKEWERQNPNDRFSLRLPSEPKTERSFEVEDDEILPSSLPDDFFFCYQTEFQRHLLSRYGNDMCFLDATYKTSKYALPLFFLAVKTNVGYSVAGLFIVQTETKEAIQHGLATLKGWMEEANLAWMPSTFMTDFCEREISAIEEIFPATKLFLCDFHREQSWTRWMKKVENGVGLSREAVLTLMRNCARAKNEEELAMAVAKLKTCHLWLSNQKFQRWMSKTWLPQVKRWSWAYRIEEGFKAHTNNGLERQNRVLKQNYLRDKADTSLSGLASSLINDYLPNRMRQYVTANVKFDAAYGRSYDPNIPDFLCGRPRTFVRHCIDRMSSAELLSANHIHKLDGNTFLVKSESFSGSRAYKACFGDQACLATCECPDWRHLQYPCKHMFAVMANVDGYCWDSLPVKFRESPFISLDKEVGKFVTNSEADMETMDDAQALEEEPADHWIPLPTRKSALRQVGIACREKLNLIRDATYLCGDEEVLMGLLRELEATLGFMRSKLPTEDGLPLYSDLPHRKRKSQKLTASTSRCTSEGKKTPEEKGKKKQKTCGASQKRMNDEEGEEKQTDMKKKEENDANHASTSRSTSEGKKTTEEKGKKKQKTCGASQKRMNDEEGEEKQTDMKKKEENDANHASTSRSTSEGKKTTEEKGKKKQKTCGASQKRMNDEKGEEKQTDMKKKEENDANHASTSRCTSEGKKTTEEKGKKKQKTCGASQKRMNDEEGEEKQTDMKKNEENDANHASTSRSTSEGKKTTEEKGKKKQKTCGASQKRMNDEEGEEKQTDMKKKEENDANHASTSRSTSEGKKTTVGKGQKKQKTLSHFLTKNRMTAGEEKQTDMKKKEENDANHASTSRSTSEGKKTTEEKGKKKQKTCGASQKRMNDGEREEKKTDRTEAINGRSNNQASASLPELKKEIKEKCLSSFSADQRWTVCGETLELRDLQSLQAPAWINDKVINSFLSLLKKETNESETSTNRIFVIPSYAPVHWERGMFDTWRFRSVNMEKYEWILLPVNVHRNHWLLLAANVREGKVSILDSLPNKKTANVCFQRFKEYMERRAQFTGDLSNMKWTLGIIQSARQRDGHSCGAFVMMNALAVVKGVDPTKLGNKAAAMRVYVQHQLLENSISPKQPLRICDMLTCALSHVRQQKDEPWVRCDVCGRWLHLKCVALEKPPPAEDDYVCPVCLAQYH</sequence>
<dbReference type="PROSITE" id="PS50600">
    <property type="entry name" value="ULP_PROTEASE"/>
    <property type="match status" value="1"/>
</dbReference>
<dbReference type="GeneID" id="105441201"/>
<evidence type="ECO:0000259" key="9">
    <source>
        <dbReference type="PROSITE" id="PS50016"/>
    </source>
</evidence>
<name>A0A7M7NVD6_STRPU</name>
<feature type="compositionally biased region" description="Basic and acidic residues" evidence="8">
    <location>
        <begin position="1020"/>
        <end position="1030"/>
    </location>
</feature>
<keyword evidence="6" id="KW-0862">Zinc</keyword>
<dbReference type="PANTHER" id="PTHR47456:SF1">
    <property type="entry name" value="PHD-TYPE DOMAIN-CONTAINING PROTEIN"/>
    <property type="match status" value="1"/>
</dbReference>
<reference evidence="13" key="1">
    <citation type="submission" date="2015-02" db="EMBL/GenBank/DDBJ databases">
        <title>Genome sequencing for Strongylocentrotus purpuratus.</title>
        <authorList>
            <person name="Murali S."/>
            <person name="Liu Y."/>
            <person name="Vee V."/>
            <person name="English A."/>
            <person name="Wang M."/>
            <person name="Skinner E."/>
            <person name="Han Y."/>
            <person name="Muzny D.M."/>
            <person name="Worley K.C."/>
            <person name="Gibbs R.A."/>
        </authorList>
    </citation>
    <scope>NUCLEOTIDE SEQUENCE</scope>
</reference>
<comment type="similarity">
    <text evidence="1">Belongs to the peptidase C48 family.</text>
</comment>
<dbReference type="Proteomes" id="UP000007110">
    <property type="component" value="Unassembled WGS sequence"/>
</dbReference>
<feature type="region of interest" description="Disordered" evidence="8">
    <location>
        <begin position="773"/>
        <end position="1181"/>
    </location>
</feature>
<keyword evidence="5" id="KW-0378">Hydrolase</keyword>
<dbReference type="Pfam" id="PF04434">
    <property type="entry name" value="SWIM"/>
    <property type="match status" value="1"/>
</dbReference>
<keyword evidence="3" id="KW-0479">Metal-binding</keyword>
<feature type="compositionally biased region" description="Basic and acidic residues" evidence="8">
    <location>
        <begin position="1043"/>
        <end position="1064"/>
    </location>
</feature>
<dbReference type="KEGG" id="spu:105441201"/>
<feature type="domain" description="Ubiquitin-like protease family profile" evidence="10">
    <location>
        <begin position="1206"/>
        <end position="1368"/>
    </location>
</feature>
<evidence type="ECO:0000256" key="8">
    <source>
        <dbReference type="SAM" id="MobiDB-lite"/>
    </source>
</evidence>
<feature type="domain" description="SWIM-type" evidence="11">
    <location>
        <begin position="631"/>
        <end position="667"/>
    </location>
</feature>
<evidence type="ECO:0000256" key="5">
    <source>
        <dbReference type="ARBA" id="ARBA00022801"/>
    </source>
</evidence>
<keyword evidence="13" id="KW-1185">Reference proteome</keyword>
<dbReference type="SUPFAM" id="SSF54001">
    <property type="entry name" value="Cysteine proteinases"/>
    <property type="match status" value="1"/>
</dbReference>
<dbReference type="Pfam" id="PF15299">
    <property type="entry name" value="ALS2CR8"/>
    <property type="match status" value="1"/>
</dbReference>
<dbReference type="OrthoDB" id="5984937at2759"/>
<dbReference type="PANTHER" id="PTHR47456">
    <property type="entry name" value="PHD-TYPE DOMAIN-CONTAINING PROTEIN"/>
    <property type="match status" value="1"/>
</dbReference>
<feature type="compositionally biased region" description="Basic and acidic residues" evidence="8">
    <location>
        <begin position="858"/>
        <end position="868"/>
    </location>
</feature>
<evidence type="ECO:0000256" key="1">
    <source>
        <dbReference type="ARBA" id="ARBA00005234"/>
    </source>
</evidence>
<dbReference type="GO" id="GO:0006508">
    <property type="term" value="P:proteolysis"/>
    <property type="evidence" value="ECO:0007669"/>
    <property type="project" value="UniProtKB-KW"/>
</dbReference>
<protein>
    <submittedName>
        <fullName evidence="12">Uncharacterized protein</fullName>
    </submittedName>
</protein>
<dbReference type="InParanoid" id="A0A7M7NVD6"/>
<dbReference type="InterPro" id="IPR038765">
    <property type="entry name" value="Papain-like_cys_pep_sf"/>
</dbReference>
<feature type="compositionally biased region" description="Basic and acidic residues" evidence="8">
    <location>
        <begin position="881"/>
        <end position="902"/>
    </location>
</feature>
<dbReference type="Gene3D" id="3.40.395.10">
    <property type="entry name" value="Adenoviral Proteinase, Chain A"/>
    <property type="match status" value="1"/>
</dbReference>
<dbReference type="GO" id="GO:0003700">
    <property type="term" value="F:DNA-binding transcription factor activity"/>
    <property type="evidence" value="ECO:0007669"/>
    <property type="project" value="InterPro"/>
</dbReference>